<dbReference type="Gene3D" id="3.30.70.330">
    <property type="match status" value="2"/>
</dbReference>
<comment type="subcellular location">
    <subcellularLocation>
        <location evidence="1">Nucleus</location>
    </subcellularLocation>
</comment>
<keyword evidence="4" id="KW-0508">mRNA splicing</keyword>
<dbReference type="AlphaFoldDB" id="A0A9P8UVP3"/>
<dbReference type="InterPro" id="IPR000504">
    <property type="entry name" value="RRM_dom"/>
</dbReference>
<reference evidence="9" key="1">
    <citation type="journal article" date="2021" name="Nat. Commun.">
        <title>Genetic determinants of endophytism in the Arabidopsis root mycobiome.</title>
        <authorList>
            <person name="Mesny F."/>
            <person name="Miyauchi S."/>
            <person name="Thiergart T."/>
            <person name="Pickel B."/>
            <person name="Atanasova L."/>
            <person name="Karlsson M."/>
            <person name="Huettel B."/>
            <person name="Barry K.W."/>
            <person name="Haridas S."/>
            <person name="Chen C."/>
            <person name="Bauer D."/>
            <person name="Andreopoulos W."/>
            <person name="Pangilinan J."/>
            <person name="LaButti K."/>
            <person name="Riley R."/>
            <person name="Lipzen A."/>
            <person name="Clum A."/>
            <person name="Drula E."/>
            <person name="Henrissat B."/>
            <person name="Kohler A."/>
            <person name="Grigoriev I.V."/>
            <person name="Martin F.M."/>
            <person name="Hacquard S."/>
        </authorList>
    </citation>
    <scope>NUCLEOTIDE SEQUENCE</scope>
    <source>
        <strain evidence="9">MPI-SDFR-AT-0073</strain>
    </source>
</reference>
<feature type="region of interest" description="Disordered" evidence="7">
    <location>
        <begin position="270"/>
        <end position="303"/>
    </location>
</feature>
<organism evidence="9 10">
    <name type="scientific">Truncatella angustata</name>
    <dbReference type="NCBI Taxonomy" id="152316"/>
    <lineage>
        <taxon>Eukaryota</taxon>
        <taxon>Fungi</taxon>
        <taxon>Dikarya</taxon>
        <taxon>Ascomycota</taxon>
        <taxon>Pezizomycotina</taxon>
        <taxon>Sordariomycetes</taxon>
        <taxon>Xylariomycetidae</taxon>
        <taxon>Amphisphaeriales</taxon>
        <taxon>Sporocadaceae</taxon>
        <taxon>Truncatella</taxon>
    </lineage>
</organism>
<feature type="domain" description="RRM" evidence="8">
    <location>
        <begin position="103"/>
        <end position="180"/>
    </location>
</feature>
<dbReference type="RefSeq" id="XP_045964245.1">
    <property type="nucleotide sequence ID" value="XM_046101417.1"/>
</dbReference>
<gene>
    <name evidence="9" type="ORF">BKA67DRAFT_546889</name>
</gene>
<evidence type="ECO:0000259" key="8">
    <source>
        <dbReference type="PROSITE" id="PS50102"/>
    </source>
</evidence>
<dbReference type="PANTHER" id="PTHR48028">
    <property type="entry name" value="GLYCINE-RICH RNA-BINDING PROTEIN RZ1A"/>
    <property type="match status" value="1"/>
</dbReference>
<evidence type="ECO:0000256" key="1">
    <source>
        <dbReference type="ARBA" id="ARBA00004123"/>
    </source>
</evidence>
<dbReference type="Proteomes" id="UP000758603">
    <property type="component" value="Unassembled WGS sequence"/>
</dbReference>
<evidence type="ECO:0000313" key="10">
    <source>
        <dbReference type="Proteomes" id="UP000758603"/>
    </source>
</evidence>
<accession>A0A9P8UVP3</accession>
<protein>
    <recommendedName>
        <fullName evidence="8">RRM domain-containing protein</fullName>
    </recommendedName>
</protein>
<keyword evidence="5" id="KW-0539">Nucleus</keyword>
<evidence type="ECO:0000256" key="3">
    <source>
        <dbReference type="ARBA" id="ARBA00022884"/>
    </source>
</evidence>
<dbReference type="OrthoDB" id="6730379at2759"/>
<dbReference type="GO" id="GO:0008380">
    <property type="term" value="P:RNA splicing"/>
    <property type="evidence" value="ECO:0007669"/>
    <property type="project" value="UniProtKB-KW"/>
</dbReference>
<comment type="caution">
    <text evidence="9">The sequence shown here is derived from an EMBL/GenBank/DDBJ whole genome shotgun (WGS) entry which is preliminary data.</text>
</comment>
<proteinExistence type="predicted"/>
<evidence type="ECO:0000256" key="5">
    <source>
        <dbReference type="ARBA" id="ARBA00023242"/>
    </source>
</evidence>
<dbReference type="InterPro" id="IPR051106">
    <property type="entry name" value="RNA-bind/splicing_reg"/>
</dbReference>
<feature type="domain" description="RRM" evidence="8">
    <location>
        <begin position="196"/>
        <end position="274"/>
    </location>
</feature>
<dbReference type="GO" id="GO:0003723">
    <property type="term" value="F:RNA binding"/>
    <property type="evidence" value="ECO:0007669"/>
    <property type="project" value="UniProtKB-UniRule"/>
</dbReference>
<dbReference type="CDD" id="cd00590">
    <property type="entry name" value="RRM_SF"/>
    <property type="match status" value="1"/>
</dbReference>
<sequence length="303" mass="33491">MYSVRRAALRAASSPSSMAVAASRQQASSFAMQFAKAAARPVVAMPARFFSQTARVAQDQTEQNIVDDAVKSTEGLGSTQETADPTLKSTPTMSESAAQTEGYPVFVSNMTFDATDMHLREAFGKYGDISAIKIGRDGRGLSRGFGFITFAEKSAADRAVAECNKSFWHGRRINVEHRKSKDLPERQPSRPDKPTTSLYIGNIPYETSDADLNRLFRELDGVTDVRVAVDRNTGWPRGFAHADFVDLESAIKGYEKVANTSMGGRMLKVDYSEKRSTNDYRDRQGSRGPREAREFRAPRDSAF</sequence>
<feature type="compositionally biased region" description="Polar residues" evidence="7">
    <location>
        <begin position="75"/>
        <end position="94"/>
    </location>
</feature>
<feature type="region of interest" description="Disordered" evidence="7">
    <location>
        <begin position="71"/>
        <end position="94"/>
    </location>
</feature>
<keyword evidence="2" id="KW-0507">mRNA processing</keyword>
<dbReference type="Pfam" id="PF00076">
    <property type="entry name" value="RRM_1"/>
    <property type="match status" value="2"/>
</dbReference>
<dbReference type="GO" id="GO:0005634">
    <property type="term" value="C:nucleus"/>
    <property type="evidence" value="ECO:0007669"/>
    <property type="project" value="UniProtKB-SubCell"/>
</dbReference>
<name>A0A9P8UVP3_9PEZI</name>
<dbReference type="GO" id="GO:0006397">
    <property type="term" value="P:mRNA processing"/>
    <property type="evidence" value="ECO:0007669"/>
    <property type="project" value="UniProtKB-KW"/>
</dbReference>
<dbReference type="PANTHER" id="PTHR48028:SF4">
    <property type="entry name" value="SC35-LIKE SPLICING FACTOR"/>
    <property type="match status" value="1"/>
</dbReference>
<evidence type="ECO:0000256" key="2">
    <source>
        <dbReference type="ARBA" id="ARBA00022664"/>
    </source>
</evidence>
<dbReference type="PROSITE" id="PS50102">
    <property type="entry name" value="RRM"/>
    <property type="match status" value="2"/>
</dbReference>
<dbReference type="InterPro" id="IPR012677">
    <property type="entry name" value="Nucleotide-bd_a/b_plait_sf"/>
</dbReference>
<dbReference type="InterPro" id="IPR035979">
    <property type="entry name" value="RBD_domain_sf"/>
</dbReference>
<keyword evidence="10" id="KW-1185">Reference proteome</keyword>
<evidence type="ECO:0000313" key="9">
    <source>
        <dbReference type="EMBL" id="KAH6660114.1"/>
    </source>
</evidence>
<evidence type="ECO:0000256" key="4">
    <source>
        <dbReference type="ARBA" id="ARBA00023187"/>
    </source>
</evidence>
<dbReference type="SMART" id="SM00360">
    <property type="entry name" value="RRM"/>
    <property type="match status" value="2"/>
</dbReference>
<evidence type="ECO:0000256" key="7">
    <source>
        <dbReference type="SAM" id="MobiDB-lite"/>
    </source>
</evidence>
<dbReference type="SUPFAM" id="SSF54928">
    <property type="entry name" value="RNA-binding domain, RBD"/>
    <property type="match status" value="1"/>
</dbReference>
<dbReference type="GeneID" id="70130309"/>
<keyword evidence="3 6" id="KW-0694">RNA-binding</keyword>
<evidence type="ECO:0000256" key="6">
    <source>
        <dbReference type="PROSITE-ProRule" id="PRU00176"/>
    </source>
</evidence>
<dbReference type="EMBL" id="JAGPXC010000001">
    <property type="protein sequence ID" value="KAH6660114.1"/>
    <property type="molecule type" value="Genomic_DNA"/>
</dbReference>